<dbReference type="EMBL" id="PCVG01000087">
    <property type="protein sequence ID" value="PIQ68016.1"/>
    <property type="molecule type" value="Genomic_DNA"/>
</dbReference>
<dbReference type="SUPFAM" id="SSF55811">
    <property type="entry name" value="Nudix"/>
    <property type="match status" value="1"/>
</dbReference>
<organism evidence="4 5">
    <name type="scientific">Candidatus Taylorbacteria bacterium CG11_big_fil_rev_8_21_14_0_20_46_11</name>
    <dbReference type="NCBI Taxonomy" id="1975025"/>
    <lineage>
        <taxon>Bacteria</taxon>
        <taxon>Candidatus Tayloriibacteriota</taxon>
    </lineage>
</organism>
<comment type="caution">
    <text evidence="4">The sequence shown here is derived from an EMBL/GenBank/DDBJ whole genome shotgun (WGS) entry which is preliminary data.</text>
</comment>
<evidence type="ECO:0000256" key="1">
    <source>
        <dbReference type="ARBA" id="ARBA00001946"/>
    </source>
</evidence>
<name>A0A2H0K9U9_9BACT</name>
<comment type="cofactor">
    <cofactor evidence="1">
        <name>Mg(2+)</name>
        <dbReference type="ChEBI" id="CHEBI:18420"/>
    </cofactor>
</comment>
<gene>
    <name evidence="4" type="ORF">COV91_06420</name>
</gene>
<dbReference type="PROSITE" id="PS00893">
    <property type="entry name" value="NUDIX_BOX"/>
    <property type="match status" value="1"/>
</dbReference>
<dbReference type="PANTHER" id="PTHR43046">
    <property type="entry name" value="GDP-MANNOSE MANNOSYL HYDROLASE"/>
    <property type="match status" value="1"/>
</dbReference>
<dbReference type="Gene3D" id="3.90.79.10">
    <property type="entry name" value="Nucleoside Triphosphate Pyrophosphohydrolase"/>
    <property type="match status" value="1"/>
</dbReference>
<evidence type="ECO:0000259" key="3">
    <source>
        <dbReference type="PROSITE" id="PS51462"/>
    </source>
</evidence>
<evidence type="ECO:0000313" key="5">
    <source>
        <dbReference type="Proteomes" id="UP000229342"/>
    </source>
</evidence>
<evidence type="ECO:0000256" key="2">
    <source>
        <dbReference type="ARBA" id="ARBA00022801"/>
    </source>
</evidence>
<dbReference type="CDD" id="cd04688">
    <property type="entry name" value="NUDIX_Hydrolase"/>
    <property type="match status" value="1"/>
</dbReference>
<keyword evidence="2 4" id="KW-0378">Hydrolase</keyword>
<sequence>MSDIVIKSMCVIKNGEKLLLHRGFDKVKKEAFLRPFGGHVEFGETGEEAIRREIKEETGAELTDVRLLEVKENLFTYHSEPAHEIIFFYEGKITDESVLSKQTFSFTDGGRTIEAGWFSKDDVRKEELSIYPPFNYF</sequence>
<protein>
    <submittedName>
        <fullName evidence="4">NUDIX hydrolase</fullName>
    </submittedName>
</protein>
<dbReference type="PROSITE" id="PS51462">
    <property type="entry name" value="NUDIX"/>
    <property type="match status" value="1"/>
</dbReference>
<feature type="domain" description="Nudix hydrolase" evidence="3">
    <location>
        <begin position="1"/>
        <end position="137"/>
    </location>
</feature>
<dbReference type="GO" id="GO:0016787">
    <property type="term" value="F:hydrolase activity"/>
    <property type="evidence" value="ECO:0007669"/>
    <property type="project" value="UniProtKB-KW"/>
</dbReference>
<dbReference type="InterPro" id="IPR000086">
    <property type="entry name" value="NUDIX_hydrolase_dom"/>
</dbReference>
<dbReference type="InterPro" id="IPR020084">
    <property type="entry name" value="NUDIX_hydrolase_CS"/>
</dbReference>
<dbReference type="PANTHER" id="PTHR43046:SF14">
    <property type="entry name" value="MUTT_NUDIX FAMILY PROTEIN"/>
    <property type="match status" value="1"/>
</dbReference>
<dbReference type="Pfam" id="PF00293">
    <property type="entry name" value="NUDIX"/>
    <property type="match status" value="1"/>
</dbReference>
<reference evidence="4 5" key="1">
    <citation type="submission" date="2017-09" db="EMBL/GenBank/DDBJ databases">
        <title>Depth-based differentiation of microbial function through sediment-hosted aquifers and enrichment of novel symbionts in the deep terrestrial subsurface.</title>
        <authorList>
            <person name="Probst A.J."/>
            <person name="Ladd B."/>
            <person name="Jarett J.K."/>
            <person name="Geller-Mcgrath D.E."/>
            <person name="Sieber C.M."/>
            <person name="Emerson J.B."/>
            <person name="Anantharaman K."/>
            <person name="Thomas B.C."/>
            <person name="Malmstrom R."/>
            <person name="Stieglmeier M."/>
            <person name="Klingl A."/>
            <person name="Woyke T."/>
            <person name="Ryan C.M."/>
            <person name="Banfield J.F."/>
        </authorList>
    </citation>
    <scope>NUCLEOTIDE SEQUENCE [LARGE SCALE GENOMIC DNA]</scope>
    <source>
        <strain evidence="4">CG11_big_fil_rev_8_21_14_0_20_46_11</strain>
    </source>
</reference>
<dbReference type="AlphaFoldDB" id="A0A2H0K9U9"/>
<dbReference type="Proteomes" id="UP000229342">
    <property type="component" value="Unassembled WGS sequence"/>
</dbReference>
<accession>A0A2H0K9U9</accession>
<dbReference type="InterPro" id="IPR015797">
    <property type="entry name" value="NUDIX_hydrolase-like_dom_sf"/>
</dbReference>
<evidence type="ECO:0000313" key="4">
    <source>
        <dbReference type="EMBL" id="PIQ68016.1"/>
    </source>
</evidence>
<proteinExistence type="predicted"/>